<feature type="compositionally biased region" description="Polar residues" evidence="1">
    <location>
        <begin position="1"/>
        <end position="12"/>
    </location>
</feature>
<evidence type="ECO:0000313" key="2">
    <source>
        <dbReference type="EMBL" id="RSH76939.1"/>
    </source>
</evidence>
<dbReference type="RefSeq" id="XP_028472086.1">
    <property type="nucleotide sequence ID" value="XM_028619513.1"/>
</dbReference>
<organism evidence="2 3">
    <name type="scientific">Apiotrichum porosum</name>
    <dbReference type="NCBI Taxonomy" id="105984"/>
    <lineage>
        <taxon>Eukaryota</taxon>
        <taxon>Fungi</taxon>
        <taxon>Dikarya</taxon>
        <taxon>Basidiomycota</taxon>
        <taxon>Agaricomycotina</taxon>
        <taxon>Tremellomycetes</taxon>
        <taxon>Trichosporonales</taxon>
        <taxon>Trichosporonaceae</taxon>
        <taxon>Apiotrichum</taxon>
    </lineage>
</organism>
<proteinExistence type="predicted"/>
<evidence type="ECO:0000256" key="1">
    <source>
        <dbReference type="SAM" id="MobiDB-lite"/>
    </source>
</evidence>
<feature type="region of interest" description="Disordered" evidence="1">
    <location>
        <begin position="1"/>
        <end position="105"/>
    </location>
</feature>
<sequence>MASRSRSTTTDPTEPGTGAATPSGTPLRRPPPLPAVKGTIGGIESQSPRLAFSPAGSASVPQIRASEPLSPAPSTARDASPLASATTVRGHSSTPSTATAPATAMTFEPVQTAPVLVFKADPRMRTCFDGLPEGGDEVKAVFGI</sequence>
<gene>
    <name evidence="2" type="ORF">EHS24_003876</name>
</gene>
<dbReference type="EMBL" id="RSCE01000019">
    <property type="protein sequence ID" value="RSH76939.1"/>
    <property type="molecule type" value="Genomic_DNA"/>
</dbReference>
<dbReference type="AlphaFoldDB" id="A0A427XDG9"/>
<keyword evidence="3" id="KW-1185">Reference proteome</keyword>
<comment type="caution">
    <text evidence="2">The sequence shown here is derived from an EMBL/GenBank/DDBJ whole genome shotgun (WGS) entry which is preliminary data.</text>
</comment>
<feature type="compositionally biased region" description="Low complexity" evidence="1">
    <location>
        <begin position="92"/>
        <end position="104"/>
    </location>
</feature>
<reference evidence="2 3" key="1">
    <citation type="submission" date="2018-11" db="EMBL/GenBank/DDBJ databases">
        <title>Genome sequence of Apiotrichum porosum DSM 27194.</title>
        <authorList>
            <person name="Aliyu H."/>
            <person name="Gorte O."/>
            <person name="Ochsenreither K."/>
        </authorList>
    </citation>
    <scope>NUCLEOTIDE SEQUENCE [LARGE SCALE GENOMIC DNA]</scope>
    <source>
        <strain evidence="2 3">DSM 27194</strain>
    </source>
</reference>
<dbReference type="GeneID" id="39588419"/>
<protein>
    <submittedName>
        <fullName evidence="2">Uncharacterized protein</fullName>
    </submittedName>
</protein>
<dbReference type="OrthoDB" id="2564643at2759"/>
<accession>A0A427XDG9</accession>
<evidence type="ECO:0000313" key="3">
    <source>
        <dbReference type="Proteomes" id="UP000279236"/>
    </source>
</evidence>
<dbReference type="Proteomes" id="UP000279236">
    <property type="component" value="Unassembled WGS sequence"/>
</dbReference>
<name>A0A427XDG9_9TREE</name>